<accession>A0ABD6AYI0</accession>
<name>A0ABD6AYI0_9EURY</name>
<dbReference type="InterPro" id="IPR002575">
    <property type="entry name" value="Aminoglycoside_PTrfase"/>
</dbReference>
<reference evidence="2 3" key="1">
    <citation type="journal article" date="2019" name="Int. J. Syst. Evol. Microbiol.">
        <title>The Global Catalogue of Microorganisms (GCM) 10K type strain sequencing project: providing services to taxonomists for standard genome sequencing and annotation.</title>
        <authorList>
            <consortium name="The Broad Institute Genomics Platform"/>
            <consortium name="The Broad Institute Genome Sequencing Center for Infectious Disease"/>
            <person name="Wu L."/>
            <person name="Ma J."/>
        </authorList>
    </citation>
    <scope>NUCLEOTIDE SEQUENCE [LARGE SCALE GENOMIC DNA]</scope>
    <source>
        <strain evidence="2 3">CGMCC 1.12563</strain>
    </source>
</reference>
<dbReference type="InterPro" id="IPR051678">
    <property type="entry name" value="AGP_Transferase"/>
</dbReference>
<dbReference type="RefSeq" id="WP_250873876.1">
    <property type="nucleotide sequence ID" value="NZ_JALXFV010000005.1"/>
</dbReference>
<evidence type="ECO:0000313" key="2">
    <source>
        <dbReference type="EMBL" id="MFD1513914.1"/>
    </source>
</evidence>
<dbReference type="PANTHER" id="PTHR21310">
    <property type="entry name" value="AMINOGLYCOSIDE PHOSPHOTRANSFERASE-RELATED-RELATED"/>
    <property type="match status" value="1"/>
</dbReference>
<protein>
    <submittedName>
        <fullName evidence="2">Phosphotransferase family protein</fullName>
    </submittedName>
</protein>
<proteinExistence type="predicted"/>
<dbReference type="Gene3D" id="3.90.1200.10">
    <property type="match status" value="1"/>
</dbReference>
<feature type="domain" description="Aminoglycoside phosphotransferase" evidence="1">
    <location>
        <begin position="33"/>
        <end position="256"/>
    </location>
</feature>
<dbReference type="SUPFAM" id="SSF56112">
    <property type="entry name" value="Protein kinase-like (PK-like)"/>
    <property type="match status" value="1"/>
</dbReference>
<evidence type="ECO:0000259" key="1">
    <source>
        <dbReference type="Pfam" id="PF01636"/>
    </source>
</evidence>
<gene>
    <name evidence="2" type="ORF">ACFSBT_11555</name>
</gene>
<dbReference type="PANTHER" id="PTHR21310:SF15">
    <property type="entry name" value="AMINOGLYCOSIDE PHOSPHOTRANSFERASE DOMAIN-CONTAINING PROTEIN"/>
    <property type="match status" value="1"/>
</dbReference>
<dbReference type="EMBL" id="JBHUDC010000005">
    <property type="protein sequence ID" value="MFD1513914.1"/>
    <property type="molecule type" value="Genomic_DNA"/>
</dbReference>
<dbReference type="AlphaFoldDB" id="A0ABD6AYI0"/>
<sequence length="312" mass="34209">MTRDVSEMLAQHTDQFTVGRELHRVPPHVTNEVTVDGQRAVCKRATDGEGDPSTEAAVMRFVAEHTSVPAPEILGSGEDHFVARWCDGLPDPVRDDERWARVAGAGLARLHEGTAGRFDAHGFPAATDEGDGLVVGDGGAWPTVATAYLDRKRRYLAENGHEAAATVAREATVFARDHPKLFATPAAPVLCHGNWLPDHVGVRDGRVRGVVDFEHALVAPPAFDVWRVAMPVFGGPDGFDDRFAAFREGYESVRPLADGFEERAPTFWLLNVVSYFRSLYLQDDHDADETARLAEHFAERAHATLGALRERA</sequence>
<evidence type="ECO:0000313" key="3">
    <source>
        <dbReference type="Proteomes" id="UP001597187"/>
    </source>
</evidence>
<keyword evidence="3" id="KW-1185">Reference proteome</keyword>
<comment type="caution">
    <text evidence="2">The sequence shown here is derived from an EMBL/GenBank/DDBJ whole genome shotgun (WGS) entry which is preliminary data.</text>
</comment>
<organism evidence="2 3">
    <name type="scientific">Halomarina rubra</name>
    <dbReference type="NCBI Taxonomy" id="2071873"/>
    <lineage>
        <taxon>Archaea</taxon>
        <taxon>Methanobacteriati</taxon>
        <taxon>Methanobacteriota</taxon>
        <taxon>Stenosarchaea group</taxon>
        <taxon>Halobacteria</taxon>
        <taxon>Halobacteriales</taxon>
        <taxon>Natronomonadaceae</taxon>
        <taxon>Halomarina</taxon>
    </lineage>
</organism>
<dbReference type="InterPro" id="IPR011009">
    <property type="entry name" value="Kinase-like_dom_sf"/>
</dbReference>
<dbReference type="Pfam" id="PF01636">
    <property type="entry name" value="APH"/>
    <property type="match status" value="1"/>
</dbReference>
<dbReference type="Proteomes" id="UP001597187">
    <property type="component" value="Unassembled WGS sequence"/>
</dbReference>